<accession>A0A8S0QIS4</accession>
<keyword evidence="7" id="KW-1185">Reference proteome</keyword>
<keyword evidence="2" id="KW-0539">Nucleus</keyword>
<dbReference type="PANTHER" id="PTHR47122">
    <property type="entry name" value="MYB-LIKE DNA-BINDING DOMAIN CONTAINING PROTEIN, EXPRESSED"/>
    <property type="match status" value="1"/>
</dbReference>
<feature type="compositionally biased region" description="Basic and acidic residues" evidence="3">
    <location>
        <begin position="464"/>
        <end position="489"/>
    </location>
</feature>
<feature type="domain" description="HTH myb-type" evidence="5">
    <location>
        <begin position="536"/>
        <end position="595"/>
    </location>
</feature>
<evidence type="ECO:0000313" key="6">
    <source>
        <dbReference type="EMBL" id="CAA2969024.1"/>
    </source>
</evidence>
<evidence type="ECO:0000259" key="4">
    <source>
        <dbReference type="PROSITE" id="PS50090"/>
    </source>
</evidence>
<comment type="subcellular location">
    <subcellularLocation>
        <location evidence="1">Nucleus</location>
    </subcellularLocation>
</comment>
<evidence type="ECO:0000256" key="1">
    <source>
        <dbReference type="ARBA" id="ARBA00004123"/>
    </source>
</evidence>
<feature type="compositionally biased region" description="Basic and acidic residues" evidence="3">
    <location>
        <begin position="496"/>
        <end position="513"/>
    </location>
</feature>
<dbReference type="PROSITE" id="PS50090">
    <property type="entry name" value="MYB_LIKE"/>
    <property type="match status" value="1"/>
</dbReference>
<evidence type="ECO:0000259" key="5">
    <source>
        <dbReference type="PROSITE" id="PS51294"/>
    </source>
</evidence>
<dbReference type="AlphaFoldDB" id="A0A8S0QIS4"/>
<protein>
    <submittedName>
        <fullName evidence="6">Telomere repeat-binding 1-like isoform X2</fullName>
    </submittedName>
</protein>
<evidence type="ECO:0000256" key="2">
    <source>
        <dbReference type="ARBA" id="ARBA00023242"/>
    </source>
</evidence>
<feature type="region of interest" description="Disordered" evidence="3">
    <location>
        <begin position="464"/>
        <end position="534"/>
    </location>
</feature>
<sequence length="667" mass="75034">MKGTYIGHIWFYQYYFSGVMEDGPLTLDDGTTDVQHLLVEPQDEHVSMDNVLCFNEKIPENAMKMEEVSCSFVGPNYGVAQEGGVVLKQEVLDVMPGEVEAGYFQLPNDFCSMGEDYFSGIEFAQSITNLDYGLSEGLHMSLSESPIRGSSSDANTPWKSDLAITDVTECQDDRDNFRNSELSDTCIRQECETSIEEKPLKFPTPSTIQNISELQNIPSDSPRGISSDEDGGSLFPSDFTSGELFCSSKIQENKEFGLMGQNAESNGSDGQDELAKISNLANTDSLTKQKRSRKPTRRYIDELAEPISRHSKKKQEVSISIPIAKSLVVKNREKCYIESKTRISPEESSVIAIQVPFGSLVHKECQKSRPSDMVLSSDNENSVDKLEDICVAAVSQKKRCGYVNAACEKKRDGRDGFVIAVNQKKGDDSVTAVSQKKRDDHVTAVSQKKRDDCVTALSHRKREDHVTPVCQKKRDDRVTAVSSRKRDGHVSAVNQKKRDGRDTAVSEKKRDDCDSATSQKKRDERVTAVRRPEVSSRRKHHILWTISEVKKLIDGVSQYGVGRWSRIKKLLFSTSPHRTSVDLKDKWRNLLKASGIHEQGTRQGEKKRNMAWRPLPKPILRRVCELATIYPYPNGRKPKIIHRVPPDRSTDITLSDYKRILRSINGN</sequence>
<proteinExistence type="predicted"/>
<dbReference type="PANTHER" id="PTHR47122:SF13">
    <property type="entry name" value="HOMEODOMAIN-LIKE PROTEIN-RELATED"/>
    <property type="match status" value="1"/>
</dbReference>
<dbReference type="InterPro" id="IPR009057">
    <property type="entry name" value="Homeodomain-like_sf"/>
</dbReference>
<dbReference type="PROSITE" id="PS51294">
    <property type="entry name" value="HTH_MYB"/>
    <property type="match status" value="1"/>
</dbReference>
<feature type="domain" description="Myb-like" evidence="4">
    <location>
        <begin position="544"/>
        <end position="591"/>
    </location>
</feature>
<feature type="compositionally biased region" description="Basic and acidic residues" evidence="3">
    <location>
        <begin position="520"/>
        <end position="534"/>
    </location>
</feature>
<organism evidence="6 7">
    <name type="scientific">Olea europaea subsp. europaea</name>
    <dbReference type="NCBI Taxonomy" id="158383"/>
    <lineage>
        <taxon>Eukaryota</taxon>
        <taxon>Viridiplantae</taxon>
        <taxon>Streptophyta</taxon>
        <taxon>Embryophyta</taxon>
        <taxon>Tracheophyta</taxon>
        <taxon>Spermatophyta</taxon>
        <taxon>Magnoliopsida</taxon>
        <taxon>eudicotyledons</taxon>
        <taxon>Gunneridae</taxon>
        <taxon>Pentapetalae</taxon>
        <taxon>asterids</taxon>
        <taxon>lamiids</taxon>
        <taxon>Lamiales</taxon>
        <taxon>Oleaceae</taxon>
        <taxon>Oleeae</taxon>
        <taxon>Olea</taxon>
    </lineage>
</organism>
<dbReference type="GO" id="GO:0005634">
    <property type="term" value="C:nucleus"/>
    <property type="evidence" value="ECO:0007669"/>
    <property type="project" value="UniProtKB-SubCell"/>
</dbReference>
<dbReference type="EMBL" id="CACTIH010001929">
    <property type="protein sequence ID" value="CAA2969024.1"/>
    <property type="molecule type" value="Genomic_DNA"/>
</dbReference>
<dbReference type="InterPro" id="IPR017930">
    <property type="entry name" value="Myb_dom"/>
</dbReference>
<dbReference type="Pfam" id="PF00249">
    <property type="entry name" value="Myb_DNA-binding"/>
    <property type="match status" value="1"/>
</dbReference>
<reference evidence="6 7" key="1">
    <citation type="submission" date="2019-12" db="EMBL/GenBank/DDBJ databases">
        <authorList>
            <person name="Alioto T."/>
            <person name="Alioto T."/>
            <person name="Gomez Garrido J."/>
        </authorList>
    </citation>
    <scope>NUCLEOTIDE SEQUENCE [LARGE SCALE GENOMIC DNA]</scope>
</reference>
<comment type="caution">
    <text evidence="6">The sequence shown here is derived from an EMBL/GenBank/DDBJ whole genome shotgun (WGS) entry which is preliminary data.</text>
</comment>
<dbReference type="InterPro" id="IPR001005">
    <property type="entry name" value="SANT/Myb"/>
</dbReference>
<dbReference type="Gramene" id="OE9A034699T5">
    <property type="protein sequence ID" value="OE9A034699C5"/>
    <property type="gene ID" value="OE9A034699"/>
</dbReference>
<dbReference type="SMART" id="SM00717">
    <property type="entry name" value="SANT"/>
    <property type="match status" value="1"/>
</dbReference>
<evidence type="ECO:0000313" key="7">
    <source>
        <dbReference type="Proteomes" id="UP000594638"/>
    </source>
</evidence>
<name>A0A8S0QIS4_OLEEU</name>
<dbReference type="Proteomes" id="UP000594638">
    <property type="component" value="Unassembled WGS sequence"/>
</dbReference>
<gene>
    <name evidence="6" type="ORF">OLEA9_A034699</name>
</gene>
<dbReference type="CDD" id="cd11660">
    <property type="entry name" value="SANT_TRF"/>
    <property type="match status" value="1"/>
</dbReference>
<dbReference type="Gene3D" id="1.10.246.220">
    <property type="match status" value="1"/>
</dbReference>
<evidence type="ECO:0000256" key="3">
    <source>
        <dbReference type="SAM" id="MobiDB-lite"/>
    </source>
</evidence>
<dbReference type="SUPFAM" id="SSF46689">
    <property type="entry name" value="Homeodomain-like"/>
    <property type="match status" value="1"/>
</dbReference>
<dbReference type="OrthoDB" id="608866at2759"/>